<dbReference type="Gene3D" id="3.10.450.100">
    <property type="entry name" value="NTF2-like, domain 1"/>
    <property type="match status" value="1"/>
</dbReference>
<dbReference type="Proteomes" id="UP000219546">
    <property type="component" value="Unassembled WGS sequence"/>
</dbReference>
<reference evidence="1 2" key="1">
    <citation type="submission" date="2017-08" db="EMBL/GenBank/DDBJ databases">
        <authorList>
            <person name="de Groot N.N."/>
        </authorList>
    </citation>
    <scope>NUCLEOTIDE SEQUENCE [LARGE SCALE GENOMIC DNA]</scope>
    <source>
        <strain evidence="1 2">JC228</strain>
    </source>
</reference>
<dbReference type="OrthoDB" id="2720594at2"/>
<organism evidence="1 2">
    <name type="scientific">Bacillus oleivorans</name>
    <dbReference type="NCBI Taxonomy" id="1448271"/>
    <lineage>
        <taxon>Bacteria</taxon>
        <taxon>Bacillati</taxon>
        <taxon>Bacillota</taxon>
        <taxon>Bacilli</taxon>
        <taxon>Bacillales</taxon>
        <taxon>Bacillaceae</taxon>
        <taxon>Bacillus</taxon>
    </lineage>
</organism>
<gene>
    <name evidence="1" type="ORF">SAMN05877753_101594</name>
</gene>
<accession>A0A285CIU5</accession>
<dbReference type="AlphaFoldDB" id="A0A285CIU5"/>
<keyword evidence="2" id="KW-1185">Reference proteome</keyword>
<dbReference type="InterPro" id="IPR032710">
    <property type="entry name" value="NTF2-like_dom_sf"/>
</dbReference>
<dbReference type="SUPFAM" id="SSF54427">
    <property type="entry name" value="NTF2-like"/>
    <property type="match status" value="1"/>
</dbReference>
<evidence type="ECO:0008006" key="3">
    <source>
        <dbReference type="Google" id="ProtNLM"/>
    </source>
</evidence>
<sequence>MRKRRKKGWLFVLLLGLVMVVGVFGVSTFGANSPEEVVELFYEYEQEGDFGDAWELFHSEMKKRFNKTDYIQTKNHVFLGHMEVDTFDVKIGDTDKLNRWRFGKDGPVFQHVYQVEVILTYKSQFGLFDMVFYCYTVEEDGEWKVLWDYNY</sequence>
<dbReference type="RefSeq" id="WP_097157082.1">
    <property type="nucleotide sequence ID" value="NZ_JBEPMQ010000003.1"/>
</dbReference>
<protein>
    <recommendedName>
        <fullName evidence="3">DUF4829 domain-containing protein</fullName>
    </recommendedName>
</protein>
<evidence type="ECO:0000313" key="1">
    <source>
        <dbReference type="EMBL" id="SNX67275.1"/>
    </source>
</evidence>
<evidence type="ECO:0000313" key="2">
    <source>
        <dbReference type="Proteomes" id="UP000219546"/>
    </source>
</evidence>
<proteinExistence type="predicted"/>
<name>A0A285CIU5_9BACI</name>
<dbReference type="EMBL" id="OAOP01000001">
    <property type="protein sequence ID" value="SNX67275.1"/>
    <property type="molecule type" value="Genomic_DNA"/>
</dbReference>